<dbReference type="Proteomes" id="UP000027997">
    <property type="component" value="Unassembled WGS sequence"/>
</dbReference>
<proteinExistence type="predicted"/>
<keyword evidence="3" id="KW-1185">Reference proteome</keyword>
<reference evidence="2 3" key="1">
    <citation type="submission" date="2014-06" db="EMBL/GenBank/DDBJ databases">
        <title>Whole Genome Sequences of Three Symbiotic Endozoicomonas Bacteria.</title>
        <authorList>
            <person name="Neave M.J."/>
            <person name="Apprill A."/>
            <person name="Voolstra C.R."/>
        </authorList>
    </citation>
    <scope>NUCLEOTIDE SEQUENCE [LARGE SCALE GENOMIC DNA]</scope>
    <source>
        <strain evidence="2 3">DSM 22380</strain>
    </source>
</reference>
<sequence length="1291" mass="142519">MSTTQNTHLLASGTRQNQREPEHLNPDSFSVEERSTSQWLEYLRAFAAWLRFYTPSDVNGDWQNLLNEPEGLEQWQRWLEQQPGISDAVKQRAASPDRALLLTFLQLLRHPQDQFRRITERHLTYYYRQVLGFSEQPAQGDTAHLVLTLEEGAQLQTLPAGTLFDGGDDAEGNKRLYSLSEATAINFAQVASLRTLGLDTQNNDTGFLRTELVSLDQGLTFPGGGALTFGEVSEYEEDPDQRQSRPQIGLVLTSPLLWLSEGDRTITVTFHRSLNTGGDFPDTLTDLFDIALSTADGSVVLTSEQVALASSGTTATVTLSLDALLPPVAPVPEPVSQRITAPFIQLTLKADPASQRYSQYQLLKQIALDRVQLRVEVDGLKQVLIRNDLAPLDPGGPMELFGSQPRIGSNFQFTHGELAVKPLSSLSVEIDWANQPDDIQDYFSAYSEYLTGDKGSWPEPQVSLGSPWGNTSNSSLYGDSPGSVIQRTVAGDSNLYPAGLNWTLFRDLPIQSPEPREWPFWYQVSLENADFGHTLYNKVLTWAATENSKNLIRYQQKLPSVQEDSDYHNDLNNYISQEAAYDAYLEQKALWESVRNIVWYRVVSAENSGTGRTAQLYTSSGSSLHGGGAYTFYVSSLNPSSNQWTHFEYDMTGSSYTSAQQMANDLAGIPFGHPVLIFSGTESDHHSGNGGSGTENNRGLSDLVTQVEICGGSKAQFVESSGSEHGAYMLIGRKGLGTGNGYEENRGSHNSSAYIDHIIVLNEDGDRFLTPSESQALYNSRNTPEPTPVAAPGSIPSQLSEPNYNPIEVNPPLVPLSDHFSIRYSAETELTVENAKGDNDRLLMHLHPIGTQVVSSSEKLGVSSEHPFIPSLDKSGYLYIGLDNTPDTGEVAMLFDIAAVDSPEGLAGATVRWDYLTENGWVRFSTDRQQDDIPRAMVLGDGTNGLINTGIIRFQLLADMRRSAAFAGDHQLWLRGSLDTENSSIPSIWSRLGGIYTQAVSVVFSEDSEITGQALTPLHLPDPLPAATIAALYENNPAVSSVAQPLPSSGGRAPEASGNFNNRVSERLRHRGRAITSWDYERIVLEQFPELFMARCVRGESDGAVVMQVIPNTTDPDILKPRAPLFLQNNIRDYLQPLVPPQAQVTVTAPRFQEVRFSIAVTLHEGYDQGLMIYTLNQEVVTHLSPWVNSNQSDFKNAIALTAIARYVSSRPYVARVLKITAEREEWDEDNESFVFRPVSGSVILPDDQLGNPEEVILVPARLHTINVLPPGEEIFEGVGRMEIEFDFEVV</sequence>
<name>A0A081KAP2_9GAMM</name>
<evidence type="ECO:0000313" key="3">
    <source>
        <dbReference type="Proteomes" id="UP000027997"/>
    </source>
</evidence>
<dbReference type="RefSeq" id="WP_020582785.1">
    <property type="nucleotide sequence ID" value="NZ_JOJP01000001.1"/>
</dbReference>
<evidence type="ECO:0000256" key="1">
    <source>
        <dbReference type="SAM" id="MobiDB-lite"/>
    </source>
</evidence>
<feature type="compositionally biased region" description="Polar residues" evidence="1">
    <location>
        <begin position="1"/>
        <end position="16"/>
    </location>
</feature>
<comment type="caution">
    <text evidence="2">The sequence shown here is derived from an EMBL/GenBank/DDBJ whole genome shotgun (WGS) entry which is preliminary data.</text>
</comment>
<dbReference type="EMBL" id="JOJP01000001">
    <property type="protein sequence ID" value="KEI71218.1"/>
    <property type="molecule type" value="Genomic_DNA"/>
</dbReference>
<evidence type="ECO:0000313" key="2">
    <source>
        <dbReference type="EMBL" id="KEI71218.1"/>
    </source>
</evidence>
<organism evidence="2 3">
    <name type="scientific">Endozoicomonas elysicola</name>
    <dbReference type="NCBI Taxonomy" id="305900"/>
    <lineage>
        <taxon>Bacteria</taxon>
        <taxon>Pseudomonadati</taxon>
        <taxon>Pseudomonadota</taxon>
        <taxon>Gammaproteobacteria</taxon>
        <taxon>Oceanospirillales</taxon>
        <taxon>Endozoicomonadaceae</taxon>
        <taxon>Endozoicomonas</taxon>
    </lineage>
</organism>
<dbReference type="STRING" id="305900.GV64_11115"/>
<accession>A0A081KAP2</accession>
<feature type="compositionally biased region" description="Basic and acidic residues" evidence="1">
    <location>
        <begin position="17"/>
        <end position="30"/>
    </location>
</feature>
<protein>
    <submittedName>
        <fullName evidence="2">Uncharacterized protein</fullName>
    </submittedName>
</protein>
<feature type="region of interest" description="Disordered" evidence="1">
    <location>
        <begin position="1"/>
        <end position="30"/>
    </location>
</feature>
<dbReference type="eggNOG" id="COG3299">
    <property type="taxonomic scope" value="Bacteria"/>
</dbReference>
<gene>
    <name evidence="2" type="ORF">GV64_11115</name>
</gene>